<dbReference type="KEGG" id="ccoa:108778848"/>
<sequence>MPTITSKINFPNRLMGGADEEPVIEEIPAKDSSSESVQKVPNLSLLSSSISSTLLSYPVEKSLEEFVQLEENSQNKQPFSANRPYHFCISQTPELVGNREVDEIIEYVRQNLQEAGRALATLSENTLKVEPDTQLECHKTISTSLERKREGYN</sequence>
<dbReference type="STRING" id="456900.A0A151IBJ8"/>
<dbReference type="AlphaFoldDB" id="A0A151IBJ8"/>
<proteinExistence type="predicted"/>
<feature type="region of interest" description="Disordered" evidence="1">
    <location>
        <begin position="1"/>
        <end position="37"/>
    </location>
</feature>
<keyword evidence="3" id="KW-1185">Reference proteome</keyword>
<dbReference type="EMBL" id="KQ978095">
    <property type="protein sequence ID" value="KYM97015.1"/>
    <property type="molecule type" value="Genomic_DNA"/>
</dbReference>
<dbReference type="OrthoDB" id="7553559at2759"/>
<evidence type="ECO:0000313" key="2">
    <source>
        <dbReference type="EMBL" id="KYM97015.1"/>
    </source>
</evidence>
<accession>A0A151IBJ8</accession>
<organism evidence="2 3">
    <name type="scientific">Cyphomyrmex costatus</name>
    <dbReference type="NCBI Taxonomy" id="456900"/>
    <lineage>
        <taxon>Eukaryota</taxon>
        <taxon>Metazoa</taxon>
        <taxon>Ecdysozoa</taxon>
        <taxon>Arthropoda</taxon>
        <taxon>Hexapoda</taxon>
        <taxon>Insecta</taxon>
        <taxon>Pterygota</taxon>
        <taxon>Neoptera</taxon>
        <taxon>Endopterygota</taxon>
        <taxon>Hymenoptera</taxon>
        <taxon>Apocrita</taxon>
        <taxon>Aculeata</taxon>
        <taxon>Formicoidea</taxon>
        <taxon>Formicidae</taxon>
        <taxon>Myrmicinae</taxon>
        <taxon>Cyphomyrmex</taxon>
    </lineage>
</organism>
<name>A0A151IBJ8_9HYME</name>
<evidence type="ECO:0000256" key="1">
    <source>
        <dbReference type="SAM" id="MobiDB-lite"/>
    </source>
</evidence>
<dbReference type="Proteomes" id="UP000078542">
    <property type="component" value="Unassembled WGS sequence"/>
</dbReference>
<gene>
    <name evidence="2" type="ORF">ALC62_12280</name>
</gene>
<reference evidence="2 3" key="1">
    <citation type="submission" date="2016-03" db="EMBL/GenBank/DDBJ databases">
        <title>Cyphomyrmex costatus WGS genome.</title>
        <authorList>
            <person name="Nygaard S."/>
            <person name="Hu H."/>
            <person name="Boomsma J."/>
            <person name="Zhang G."/>
        </authorList>
    </citation>
    <scope>NUCLEOTIDE SEQUENCE [LARGE SCALE GENOMIC DNA]</scope>
    <source>
        <strain evidence="2">MS0001</strain>
        <tissue evidence="2">Whole body</tissue>
    </source>
</reference>
<protein>
    <submittedName>
        <fullName evidence="2">Uncharacterized protein</fullName>
    </submittedName>
</protein>
<evidence type="ECO:0000313" key="3">
    <source>
        <dbReference type="Proteomes" id="UP000078542"/>
    </source>
</evidence>